<proteinExistence type="predicted"/>
<gene>
    <name evidence="1" type="ORF">LCGC14_1647700</name>
</gene>
<feature type="non-terminal residue" evidence="1">
    <location>
        <position position="1"/>
    </location>
</feature>
<sequence>QKDFIYGVGDKKGIVDSHLITKEEIKRIGKAKDLGKEKASKVMKWWWGDKNKNIIGEREKREKNPKTGESDLERRSELMRGVLALMKKNFIHKPMQKKFCKKFQKDEIEQLTNEELIELKKTLEHYVPDWK</sequence>
<dbReference type="AlphaFoldDB" id="A0A0F9KDK7"/>
<accession>A0A0F9KDK7</accession>
<comment type="caution">
    <text evidence="1">The sequence shown here is derived from an EMBL/GenBank/DDBJ whole genome shotgun (WGS) entry which is preliminary data.</text>
</comment>
<name>A0A0F9KDK7_9ZZZZ</name>
<protein>
    <submittedName>
        <fullName evidence="1">Uncharacterized protein</fullName>
    </submittedName>
</protein>
<organism evidence="1">
    <name type="scientific">marine sediment metagenome</name>
    <dbReference type="NCBI Taxonomy" id="412755"/>
    <lineage>
        <taxon>unclassified sequences</taxon>
        <taxon>metagenomes</taxon>
        <taxon>ecological metagenomes</taxon>
    </lineage>
</organism>
<reference evidence="1" key="1">
    <citation type="journal article" date="2015" name="Nature">
        <title>Complex archaea that bridge the gap between prokaryotes and eukaryotes.</title>
        <authorList>
            <person name="Spang A."/>
            <person name="Saw J.H."/>
            <person name="Jorgensen S.L."/>
            <person name="Zaremba-Niedzwiedzka K."/>
            <person name="Martijn J."/>
            <person name="Lind A.E."/>
            <person name="van Eijk R."/>
            <person name="Schleper C."/>
            <person name="Guy L."/>
            <person name="Ettema T.J."/>
        </authorList>
    </citation>
    <scope>NUCLEOTIDE SEQUENCE</scope>
</reference>
<dbReference type="EMBL" id="LAZR01013813">
    <property type="protein sequence ID" value="KKM20218.1"/>
    <property type="molecule type" value="Genomic_DNA"/>
</dbReference>
<evidence type="ECO:0000313" key="1">
    <source>
        <dbReference type="EMBL" id="KKM20218.1"/>
    </source>
</evidence>